<evidence type="ECO:0000259" key="7">
    <source>
        <dbReference type="Pfam" id="PF14322"/>
    </source>
</evidence>
<keyword evidence="9" id="KW-1185">Reference proteome</keyword>
<evidence type="ECO:0000259" key="6">
    <source>
        <dbReference type="Pfam" id="PF07980"/>
    </source>
</evidence>
<dbReference type="GO" id="GO:0009279">
    <property type="term" value="C:cell outer membrane"/>
    <property type="evidence" value="ECO:0007669"/>
    <property type="project" value="UniProtKB-SubCell"/>
</dbReference>
<evidence type="ECO:0000256" key="1">
    <source>
        <dbReference type="ARBA" id="ARBA00004442"/>
    </source>
</evidence>
<dbReference type="Pfam" id="PF07980">
    <property type="entry name" value="SusD_RagB"/>
    <property type="match status" value="1"/>
</dbReference>
<feature type="domain" description="RagB/SusD" evidence="6">
    <location>
        <begin position="260"/>
        <end position="507"/>
    </location>
</feature>
<comment type="subcellular location">
    <subcellularLocation>
        <location evidence="1">Cell outer membrane</location>
    </subcellularLocation>
</comment>
<protein>
    <submittedName>
        <fullName evidence="8">RagB/SusD family nutrient uptake outer membrane protein</fullName>
    </submittedName>
</protein>
<evidence type="ECO:0000256" key="5">
    <source>
        <dbReference type="ARBA" id="ARBA00023237"/>
    </source>
</evidence>
<keyword evidence="3" id="KW-0732">Signal</keyword>
<reference evidence="8 9" key="1">
    <citation type="submission" date="2021-03" db="EMBL/GenBank/DDBJ databases">
        <title>Fibrella sp. HMF5036 genome sequencing and assembly.</title>
        <authorList>
            <person name="Kang H."/>
            <person name="Kim H."/>
            <person name="Bae S."/>
            <person name="Joh K."/>
        </authorList>
    </citation>
    <scope>NUCLEOTIDE SEQUENCE [LARGE SCALE GENOMIC DNA]</scope>
    <source>
        <strain evidence="8 9">HMF5036</strain>
    </source>
</reference>
<keyword evidence="4" id="KW-0472">Membrane</keyword>
<organism evidence="8 9">
    <name type="scientific">Fibrella aquatilis</name>
    <dbReference type="NCBI Taxonomy" id="2817059"/>
    <lineage>
        <taxon>Bacteria</taxon>
        <taxon>Pseudomonadati</taxon>
        <taxon>Bacteroidota</taxon>
        <taxon>Cytophagia</taxon>
        <taxon>Cytophagales</taxon>
        <taxon>Spirosomataceae</taxon>
        <taxon>Fibrella</taxon>
    </lineage>
</organism>
<dbReference type="SUPFAM" id="SSF48452">
    <property type="entry name" value="TPR-like"/>
    <property type="match status" value="1"/>
</dbReference>
<dbReference type="PROSITE" id="PS51257">
    <property type="entry name" value="PROKAR_LIPOPROTEIN"/>
    <property type="match status" value="1"/>
</dbReference>
<dbReference type="InterPro" id="IPR011990">
    <property type="entry name" value="TPR-like_helical_dom_sf"/>
</dbReference>
<gene>
    <name evidence="8" type="ORF">J2I48_10620</name>
</gene>
<accession>A0A939K0P9</accession>
<evidence type="ECO:0000256" key="3">
    <source>
        <dbReference type="ARBA" id="ARBA00022729"/>
    </source>
</evidence>
<dbReference type="Gene3D" id="1.25.40.390">
    <property type="match status" value="1"/>
</dbReference>
<dbReference type="EMBL" id="JAFMYU010000006">
    <property type="protein sequence ID" value="MBO0931450.1"/>
    <property type="molecule type" value="Genomic_DNA"/>
</dbReference>
<dbReference type="RefSeq" id="WP_207335405.1">
    <property type="nucleotide sequence ID" value="NZ_JAFMYU010000006.1"/>
</dbReference>
<comment type="caution">
    <text evidence="8">The sequence shown here is derived from an EMBL/GenBank/DDBJ whole genome shotgun (WGS) entry which is preliminary data.</text>
</comment>
<dbReference type="InterPro" id="IPR012944">
    <property type="entry name" value="SusD_RagB_dom"/>
</dbReference>
<dbReference type="Proteomes" id="UP000664795">
    <property type="component" value="Unassembled WGS sequence"/>
</dbReference>
<name>A0A939K0P9_9BACT</name>
<evidence type="ECO:0000256" key="2">
    <source>
        <dbReference type="ARBA" id="ARBA00006275"/>
    </source>
</evidence>
<feature type="domain" description="SusD-like N-terminal" evidence="7">
    <location>
        <begin position="101"/>
        <end position="215"/>
    </location>
</feature>
<dbReference type="CDD" id="cd08977">
    <property type="entry name" value="SusD"/>
    <property type="match status" value="1"/>
</dbReference>
<dbReference type="InterPro" id="IPR033985">
    <property type="entry name" value="SusD-like_N"/>
</dbReference>
<evidence type="ECO:0000313" key="8">
    <source>
        <dbReference type="EMBL" id="MBO0931450.1"/>
    </source>
</evidence>
<dbReference type="AlphaFoldDB" id="A0A939K0P9"/>
<proteinExistence type="inferred from homology"/>
<keyword evidence="5" id="KW-0998">Cell outer membrane</keyword>
<sequence length="507" mass="57026">MKTNIISFAVGVGLLLVGCQQNLDIVNPNQVTAQSFWKTGDEALAGVNSVYSTLHREGTSRWTPFFYIIRSDEGRSQSPYAPIPNNADRFLITDTNLDFGYTVWRDNFIGVNRANQVIANVPNIAMDATLKNRYLGEAKFMRGLFYYQLVTLYGSVPLITNPSVVGDKPSSAPQTAIWAQIERDLTEAVAVLPTTYGSADLGRATKGAAYALLAKAQFQQRKYTEALVPLQWLADGDGKNVYGLVPNYRDNFLITSENNKESVFEIQFALNPAEYTDDDTETPNQNYGTSVAQFFGPSGIGWSDGEASRWPVYEFNEKTTAGARDPRLEASFLFDSTDVRGPNFTQIYGQTFTKRYGSDNKRVWFRKFQNDHWKNEEGYRSPNNWRYIRYADVLLMYAEALNATGKTTQAYAYVDQVRARAGLAKLSVVKPGLTQDQFLAQLKHERVTELSGEGHRWNDLARWGDLGPALADRDPGFKNFVKGKHELLPIPQLDRDLNPNLAQNPQY</sequence>
<dbReference type="Pfam" id="PF14322">
    <property type="entry name" value="SusD-like_3"/>
    <property type="match status" value="1"/>
</dbReference>
<comment type="similarity">
    <text evidence="2">Belongs to the SusD family.</text>
</comment>
<evidence type="ECO:0000313" key="9">
    <source>
        <dbReference type="Proteomes" id="UP000664795"/>
    </source>
</evidence>
<evidence type="ECO:0000256" key="4">
    <source>
        <dbReference type="ARBA" id="ARBA00023136"/>
    </source>
</evidence>